<evidence type="ECO:0000313" key="4">
    <source>
        <dbReference type="EMBL" id="SPD33147.1"/>
    </source>
</evidence>
<keyword evidence="1" id="KW-0472">Membrane</keyword>
<evidence type="ECO:0000313" key="3">
    <source>
        <dbReference type="EMBL" id="SPD16638.1"/>
    </source>
</evidence>
<dbReference type="GO" id="GO:0005886">
    <property type="term" value="C:plasma membrane"/>
    <property type="evidence" value="ECO:0007669"/>
    <property type="project" value="TreeGrafter"/>
</dbReference>
<reference evidence="3" key="1">
    <citation type="submission" date="2018-02" db="EMBL/GenBank/DDBJ databases">
        <authorList>
            <person name="Cohen D.B."/>
            <person name="Kent A.D."/>
        </authorList>
    </citation>
    <scope>NUCLEOTIDE SEQUENCE</scope>
</reference>
<evidence type="ECO:0000256" key="1">
    <source>
        <dbReference type="SAM" id="Phobius"/>
    </source>
</evidence>
<proteinExistence type="predicted"/>
<dbReference type="InterPro" id="IPR040283">
    <property type="entry name" value="DDB_G0292058-like"/>
</dbReference>
<feature type="transmembrane region" description="Helical" evidence="1">
    <location>
        <begin position="413"/>
        <end position="437"/>
    </location>
</feature>
<feature type="transmembrane region" description="Helical" evidence="1">
    <location>
        <begin position="385"/>
        <end position="406"/>
    </location>
</feature>
<accession>A0A2N9HX02</accession>
<feature type="chain" id="PRO_5015084701" evidence="2">
    <location>
        <begin position="30"/>
        <end position="671"/>
    </location>
</feature>
<gene>
    <name evidence="3" type="ORF">FSB_LOCUS44520</name>
    <name evidence="4" type="ORF">FSB_LOCUS61029</name>
</gene>
<feature type="signal peptide" evidence="2">
    <location>
        <begin position="1"/>
        <end position="29"/>
    </location>
</feature>
<dbReference type="PANTHER" id="PTHR31414:SF13">
    <property type="entry name" value="TRANSMEMBRANE PROTEIN"/>
    <property type="match status" value="1"/>
</dbReference>
<evidence type="ECO:0000256" key="2">
    <source>
        <dbReference type="SAM" id="SignalP"/>
    </source>
</evidence>
<sequence length="671" mass="75876">MLCYRSLPFYFLATFLFFFSATLFSLSHGDDPHFPSLQTLPTSGWENEGNYSVEQEQEQSLNTWRSVVVEGPTPSGVPVENYSTFVLASKRTLRKDPLNGFKKYTKGWNLSDRHYWALVLFGLHGSWVHDVLLKGRSFWTVRIPQSCSWGWRKLLKLRLEARNLLSHEVRDVSTIFLWHDRWHPNGELYQTYGHKIVYDAASNLHAKVSSVIHNKEWCWCLARSENKVDIQGKLSLIQIKESDKAVWSLSRRKFQLCSNMAAPKDLWVSLQFPCLSSLWSGSWLLDCAYVSSVSVISVGRFHSTTMNTLEYVVDQADSTVEKLRNVSEYLGAAKQVGVDQVFLPSNVQTDIDQIETKINSSASTLADRTVENSDDIRDLLDSMRLALIIIAAIMLLLTFLGLLFSIFGMQSLVYILVIAGWILVTGTFILCGTFLLLHNVAADTCVAMDEWVQNPTSYTALDDILPCVDKTTAQETLLRSKEVTAQFVDLINSVITNVTNINFSPNFKQMYFNQSGPLVPILCNPFFPDLTDRTCTAGEVDLNNATEVWSTYVCQASAAGICITTGRLTPTVYNQMMAGVNVGIALNNYGPFLVDLEDCTFVRETFSEIYRDHCPGLQQYSRWIYVGLVMVSISVMLSLVFWVIYGRERRHRVFTKQVNKSIEGVEGGKDS</sequence>
<dbReference type="GO" id="GO:0009506">
    <property type="term" value="C:plasmodesma"/>
    <property type="evidence" value="ECO:0007669"/>
    <property type="project" value="TreeGrafter"/>
</dbReference>
<dbReference type="PANTHER" id="PTHR31414">
    <property type="entry name" value="TRANSMEMBRANE PROTEIN DDB_G0292058"/>
    <property type="match status" value="1"/>
</dbReference>
<keyword evidence="1" id="KW-0812">Transmembrane</keyword>
<protein>
    <submittedName>
        <fullName evidence="3">Uncharacterized protein</fullName>
    </submittedName>
</protein>
<feature type="transmembrane region" description="Helical" evidence="1">
    <location>
        <begin position="623"/>
        <end position="645"/>
    </location>
</feature>
<dbReference type="AlphaFoldDB" id="A0A2N9HX02"/>
<keyword evidence="1" id="KW-1133">Transmembrane helix</keyword>
<organism evidence="3">
    <name type="scientific">Fagus sylvatica</name>
    <name type="common">Beechnut</name>
    <dbReference type="NCBI Taxonomy" id="28930"/>
    <lineage>
        <taxon>Eukaryota</taxon>
        <taxon>Viridiplantae</taxon>
        <taxon>Streptophyta</taxon>
        <taxon>Embryophyta</taxon>
        <taxon>Tracheophyta</taxon>
        <taxon>Spermatophyta</taxon>
        <taxon>Magnoliopsida</taxon>
        <taxon>eudicotyledons</taxon>
        <taxon>Gunneridae</taxon>
        <taxon>Pentapetalae</taxon>
        <taxon>rosids</taxon>
        <taxon>fabids</taxon>
        <taxon>Fagales</taxon>
        <taxon>Fagaceae</taxon>
        <taxon>Fagus</taxon>
    </lineage>
</organism>
<keyword evidence="2" id="KW-0732">Signal</keyword>
<dbReference type="EMBL" id="OIVN01004319">
    <property type="protein sequence ID" value="SPD16638.1"/>
    <property type="molecule type" value="Genomic_DNA"/>
</dbReference>
<dbReference type="EMBL" id="OIVN01006438">
    <property type="protein sequence ID" value="SPD33147.1"/>
    <property type="molecule type" value="Genomic_DNA"/>
</dbReference>
<name>A0A2N9HX02_FAGSY</name>